<keyword evidence="2" id="KW-1185">Reference proteome</keyword>
<dbReference type="AlphaFoldDB" id="A0A7W7CLX0"/>
<comment type="caution">
    <text evidence="1">The sequence shown here is derived from an EMBL/GenBank/DDBJ whole genome shotgun (WGS) entry which is preliminary data.</text>
</comment>
<organism evidence="1 2">
    <name type="scientific">Crossiella cryophila</name>
    <dbReference type="NCBI Taxonomy" id="43355"/>
    <lineage>
        <taxon>Bacteria</taxon>
        <taxon>Bacillati</taxon>
        <taxon>Actinomycetota</taxon>
        <taxon>Actinomycetes</taxon>
        <taxon>Pseudonocardiales</taxon>
        <taxon>Pseudonocardiaceae</taxon>
        <taxon>Crossiella</taxon>
    </lineage>
</organism>
<name>A0A7W7CLX0_9PSEU</name>
<gene>
    <name evidence="1" type="ORF">HNR67_008306</name>
</gene>
<sequence length="223" mass="24417">MKRFLRKLRGGFEPDPVEPADPREAAVLFWQRWNDELLPQVSAALGDKDPGRVENLVVEAVTAIHPNLQFAVERGQQAIYALVLSAQGDPDLRPYTDAWLAAAPDPGPMWEFYDAVPPVPDPNEVTVNLGAHRLPLSQVRLAALIDEEAGLVDVAVFHPGIAALDDAGKAAMTFLPLDATLGERLAGDRLGRVETADAEPEDAITLVELRELVRELDRRHSGR</sequence>
<proteinExistence type="predicted"/>
<evidence type="ECO:0000313" key="2">
    <source>
        <dbReference type="Proteomes" id="UP000533598"/>
    </source>
</evidence>
<protein>
    <submittedName>
        <fullName evidence="1">Uncharacterized protein</fullName>
    </submittedName>
</protein>
<dbReference type="Proteomes" id="UP000533598">
    <property type="component" value="Unassembled WGS sequence"/>
</dbReference>
<dbReference type="EMBL" id="JACHMH010000001">
    <property type="protein sequence ID" value="MBB4682188.1"/>
    <property type="molecule type" value="Genomic_DNA"/>
</dbReference>
<evidence type="ECO:0000313" key="1">
    <source>
        <dbReference type="EMBL" id="MBB4682188.1"/>
    </source>
</evidence>
<accession>A0A7W7CLX0</accession>
<dbReference type="RefSeq" id="WP_185009291.1">
    <property type="nucleotide sequence ID" value="NZ_BAAAUI010000037.1"/>
</dbReference>
<reference evidence="1 2" key="1">
    <citation type="submission" date="2020-08" db="EMBL/GenBank/DDBJ databases">
        <title>Sequencing the genomes of 1000 actinobacteria strains.</title>
        <authorList>
            <person name="Klenk H.-P."/>
        </authorList>
    </citation>
    <scope>NUCLEOTIDE SEQUENCE [LARGE SCALE GENOMIC DNA]</scope>
    <source>
        <strain evidence="1 2">DSM 44230</strain>
    </source>
</reference>